<dbReference type="Proteomes" id="UP001383192">
    <property type="component" value="Unassembled WGS sequence"/>
</dbReference>
<protein>
    <submittedName>
        <fullName evidence="1">Uncharacterized protein</fullName>
    </submittedName>
</protein>
<accession>A0AAW0CZ05</accession>
<dbReference type="AlphaFoldDB" id="A0AAW0CZ05"/>
<evidence type="ECO:0000313" key="2">
    <source>
        <dbReference type="Proteomes" id="UP001383192"/>
    </source>
</evidence>
<name>A0AAW0CZ05_9AGAR</name>
<organism evidence="1 2">
    <name type="scientific">Paramarasmius palmivorus</name>
    <dbReference type="NCBI Taxonomy" id="297713"/>
    <lineage>
        <taxon>Eukaryota</taxon>
        <taxon>Fungi</taxon>
        <taxon>Dikarya</taxon>
        <taxon>Basidiomycota</taxon>
        <taxon>Agaricomycotina</taxon>
        <taxon>Agaricomycetes</taxon>
        <taxon>Agaricomycetidae</taxon>
        <taxon>Agaricales</taxon>
        <taxon>Marasmiineae</taxon>
        <taxon>Marasmiaceae</taxon>
        <taxon>Paramarasmius</taxon>
    </lineage>
</organism>
<gene>
    <name evidence="1" type="ORF">VNI00_007873</name>
</gene>
<dbReference type="SUPFAM" id="SSF52047">
    <property type="entry name" value="RNI-like"/>
    <property type="match status" value="1"/>
</dbReference>
<reference evidence="1 2" key="1">
    <citation type="submission" date="2024-01" db="EMBL/GenBank/DDBJ databases">
        <title>A draft genome for a cacao thread blight-causing isolate of Paramarasmius palmivorus.</title>
        <authorList>
            <person name="Baruah I.K."/>
            <person name="Bukari Y."/>
            <person name="Amoako-Attah I."/>
            <person name="Meinhardt L.W."/>
            <person name="Bailey B.A."/>
            <person name="Cohen S.P."/>
        </authorList>
    </citation>
    <scope>NUCLEOTIDE SEQUENCE [LARGE SCALE GENOMIC DNA]</scope>
    <source>
        <strain evidence="1 2">GH-12</strain>
    </source>
</reference>
<keyword evidence="2" id="KW-1185">Reference proteome</keyword>
<dbReference type="InterPro" id="IPR032675">
    <property type="entry name" value="LRR_dom_sf"/>
</dbReference>
<dbReference type="EMBL" id="JAYKXP010000026">
    <property type="protein sequence ID" value="KAK7044153.1"/>
    <property type="molecule type" value="Genomic_DNA"/>
</dbReference>
<comment type="caution">
    <text evidence="1">The sequence shown here is derived from an EMBL/GenBank/DDBJ whole genome shotgun (WGS) entry which is preliminary data.</text>
</comment>
<proteinExistence type="predicted"/>
<dbReference type="Gene3D" id="3.80.10.10">
    <property type="entry name" value="Ribonuclease Inhibitor"/>
    <property type="match status" value="1"/>
</dbReference>
<evidence type="ECO:0000313" key="1">
    <source>
        <dbReference type="EMBL" id="KAK7044153.1"/>
    </source>
</evidence>
<sequence length="389" mass="43803">MLIQPAPLLHSLNLSSDECAIPFNLLGDDAPRLTRLTIEGCEFPHNSPLLRNLTSLKLSGGYETTFEERLYKALRLMPALEYLGLAEVYYDAPDDEVIATLPRLQQLDLEGTQLSCSSIFNYISFPGTTVVQIDISGTDDPEDYGDLNTFGANVARILSPEFYPGHQRIIKTLSTDTDDDCEGYSFTLSACTTLPFDCRFHDHSRYPPNLSVNIDWSENYDLYGATDTSLFDSLFKLAFWTLHLPALETMHIGAFAHSDHASLTTILVDAFMPRLWSIPLRTLVVDGRVDYLPRLLMWYEPGYRGLPLPALEALVLTHIDPNKQMVEELYECLEFRSRQDIQLQKLILWESGSCSGMGRLREFVGEVDCDDAPISTDEESMDSSVVEDS</sequence>